<dbReference type="InterPro" id="IPR013507">
    <property type="entry name" value="DNA_mismatch_S5_2-like"/>
</dbReference>
<feature type="non-terminal residue" evidence="3">
    <location>
        <position position="1"/>
    </location>
</feature>
<sequence length="101" mass="11398">TGSMVKSVYNEIACQNGWKGGPKTPFMLINIKLPPWAYDINVEPSKNVALFHHGERLIETISNLLEMIYDLNNRQEEQNASIPIGMDQPIEPVIDDDNDSN</sequence>
<evidence type="ECO:0000256" key="1">
    <source>
        <dbReference type="SAM" id="MobiDB-lite"/>
    </source>
</evidence>
<evidence type="ECO:0000259" key="2">
    <source>
        <dbReference type="Pfam" id="PF01119"/>
    </source>
</evidence>
<dbReference type="InterPro" id="IPR020568">
    <property type="entry name" value="Ribosomal_Su5_D2-typ_SF"/>
</dbReference>
<feature type="region of interest" description="Disordered" evidence="1">
    <location>
        <begin position="79"/>
        <end position="101"/>
    </location>
</feature>
<dbReference type="InterPro" id="IPR014721">
    <property type="entry name" value="Ribsml_uS5_D2-typ_fold_subgr"/>
</dbReference>
<evidence type="ECO:0000313" key="3">
    <source>
        <dbReference type="EMBL" id="JAT41971.1"/>
    </source>
</evidence>
<name>A0A1D1XI33_9ARAE</name>
<dbReference type="SUPFAM" id="SSF54211">
    <property type="entry name" value="Ribosomal protein S5 domain 2-like"/>
    <property type="match status" value="1"/>
</dbReference>
<proteinExistence type="predicted"/>
<protein>
    <submittedName>
        <fullName evidence="3">DNA mismatch repair protein mutL</fullName>
    </submittedName>
</protein>
<dbReference type="Gene3D" id="3.30.230.10">
    <property type="match status" value="1"/>
</dbReference>
<organism evidence="3">
    <name type="scientific">Anthurium amnicola</name>
    <dbReference type="NCBI Taxonomy" id="1678845"/>
    <lineage>
        <taxon>Eukaryota</taxon>
        <taxon>Viridiplantae</taxon>
        <taxon>Streptophyta</taxon>
        <taxon>Embryophyta</taxon>
        <taxon>Tracheophyta</taxon>
        <taxon>Spermatophyta</taxon>
        <taxon>Magnoliopsida</taxon>
        <taxon>Liliopsida</taxon>
        <taxon>Araceae</taxon>
        <taxon>Pothoideae</taxon>
        <taxon>Potheae</taxon>
        <taxon>Anthurium</taxon>
    </lineage>
</organism>
<reference evidence="3" key="1">
    <citation type="submission" date="2015-07" db="EMBL/GenBank/DDBJ databases">
        <title>Transcriptome Assembly of Anthurium amnicola.</title>
        <authorList>
            <person name="Suzuki J."/>
        </authorList>
    </citation>
    <scope>NUCLEOTIDE SEQUENCE</scope>
</reference>
<dbReference type="GO" id="GO:0006298">
    <property type="term" value="P:mismatch repair"/>
    <property type="evidence" value="ECO:0007669"/>
    <property type="project" value="InterPro"/>
</dbReference>
<feature type="domain" description="DNA mismatch repair protein S5" evidence="2">
    <location>
        <begin position="23"/>
        <end position="67"/>
    </location>
</feature>
<dbReference type="GO" id="GO:0005524">
    <property type="term" value="F:ATP binding"/>
    <property type="evidence" value="ECO:0007669"/>
    <property type="project" value="InterPro"/>
</dbReference>
<dbReference type="EMBL" id="GDJX01025965">
    <property type="protein sequence ID" value="JAT41971.1"/>
    <property type="molecule type" value="Transcribed_RNA"/>
</dbReference>
<gene>
    <name evidence="3" type="primary">mutL_27</name>
    <name evidence="3" type="ORF">g.174210</name>
</gene>
<dbReference type="AlphaFoldDB" id="A0A1D1XI33"/>
<dbReference type="Pfam" id="PF01119">
    <property type="entry name" value="DNA_mis_repair"/>
    <property type="match status" value="1"/>
</dbReference>
<dbReference type="GO" id="GO:0030983">
    <property type="term" value="F:mismatched DNA binding"/>
    <property type="evidence" value="ECO:0007669"/>
    <property type="project" value="InterPro"/>
</dbReference>
<feature type="non-terminal residue" evidence="3">
    <location>
        <position position="101"/>
    </location>
</feature>
<accession>A0A1D1XI33</accession>